<evidence type="ECO:0000313" key="2">
    <source>
        <dbReference type="EMBL" id="AUB42955.1"/>
    </source>
</evidence>
<evidence type="ECO:0000259" key="1">
    <source>
        <dbReference type="Pfam" id="PF07878"/>
    </source>
</evidence>
<dbReference type="InterPro" id="IPR012869">
    <property type="entry name" value="RHH_5"/>
</dbReference>
<dbReference type="Proteomes" id="UP000232003">
    <property type="component" value="Plasmid pNFSY01"/>
</dbReference>
<accession>A0A2K8T7A3</accession>
<keyword evidence="2" id="KW-0614">Plasmid</keyword>
<feature type="domain" description="CopG-like ribbon-helix-helix" evidence="1">
    <location>
        <begin position="5"/>
        <end position="49"/>
    </location>
</feature>
<gene>
    <name evidence="2" type="ORF">COO91_09109</name>
</gene>
<protein>
    <submittedName>
        <fullName evidence="2">CopG-like ribbon-helix-helix domain</fullName>
    </submittedName>
</protein>
<geneLocation type="plasmid" evidence="3">
    <name>pnfsy01</name>
</geneLocation>
<proteinExistence type="predicted"/>
<dbReference type="AlphaFoldDB" id="A0A2K8T7A3"/>
<keyword evidence="3" id="KW-1185">Reference proteome</keyword>
<sequence length="62" mass="7048">MPTGTRLNIYFTDEDDLALYELITAEAKTEKRSMSQMVKILASEAIAARHTKTNKSKKQDED</sequence>
<dbReference type="RefSeq" id="WP_100903288.1">
    <property type="nucleotide sequence ID" value="NZ_CAWNNC010000002.1"/>
</dbReference>
<evidence type="ECO:0000313" key="3">
    <source>
        <dbReference type="Proteomes" id="UP000232003"/>
    </source>
</evidence>
<organism evidence="2 3">
    <name type="scientific">Nostoc flagelliforme CCNUN1</name>
    <dbReference type="NCBI Taxonomy" id="2038116"/>
    <lineage>
        <taxon>Bacteria</taxon>
        <taxon>Bacillati</taxon>
        <taxon>Cyanobacteriota</taxon>
        <taxon>Cyanophyceae</taxon>
        <taxon>Nostocales</taxon>
        <taxon>Nostocaceae</taxon>
        <taxon>Nostoc</taxon>
    </lineage>
</organism>
<name>A0A2K8T7A3_9NOSO</name>
<dbReference type="Pfam" id="PF07878">
    <property type="entry name" value="RHH_5"/>
    <property type="match status" value="1"/>
</dbReference>
<reference evidence="2 3" key="1">
    <citation type="submission" date="2017-11" db="EMBL/GenBank/DDBJ databases">
        <title>Complete genome of a free-living desiccation-tolerant cyanobacterium and its photosynthetic adaptation to extreme terrestrial habitat.</title>
        <authorList>
            <person name="Shang J."/>
        </authorList>
    </citation>
    <scope>NUCLEOTIDE SEQUENCE [LARGE SCALE GENOMIC DNA]</scope>
    <source>
        <strain evidence="2 3">CCNUN1</strain>
        <plasmid evidence="3">pnfsy01</plasmid>
    </source>
</reference>
<dbReference type="KEGG" id="nfl:COO91_09109"/>
<dbReference type="EMBL" id="CP024786">
    <property type="protein sequence ID" value="AUB42955.1"/>
    <property type="molecule type" value="Genomic_DNA"/>
</dbReference>
<dbReference type="OrthoDB" id="489246at2"/>